<dbReference type="CDD" id="cd02440">
    <property type="entry name" value="AdoMet_MTases"/>
    <property type="match status" value="1"/>
</dbReference>
<feature type="domain" description="O-methyltransferase C-terminal" evidence="4">
    <location>
        <begin position="144"/>
        <end position="357"/>
    </location>
</feature>
<dbReference type="Gene3D" id="1.10.10.10">
    <property type="entry name" value="Winged helix-like DNA-binding domain superfamily/Winged helix DNA-binding domain"/>
    <property type="match status" value="1"/>
</dbReference>
<dbReference type="GO" id="GO:0046983">
    <property type="term" value="F:protein dimerization activity"/>
    <property type="evidence" value="ECO:0007669"/>
    <property type="project" value="InterPro"/>
</dbReference>
<feature type="domain" description="O-methyltransferase dimerisation" evidence="5">
    <location>
        <begin position="54"/>
        <end position="128"/>
    </location>
</feature>
<evidence type="ECO:0000256" key="2">
    <source>
        <dbReference type="ARBA" id="ARBA00022679"/>
    </source>
</evidence>
<dbReference type="InterPro" id="IPR029063">
    <property type="entry name" value="SAM-dependent_MTases_sf"/>
</dbReference>
<dbReference type="PIRSF" id="PIRSF005739">
    <property type="entry name" value="O-mtase"/>
    <property type="match status" value="1"/>
</dbReference>
<dbReference type="Pfam" id="PF00891">
    <property type="entry name" value="Methyltransf_2"/>
    <property type="match status" value="1"/>
</dbReference>
<dbReference type="PANTHER" id="PTHR43712:SF2">
    <property type="entry name" value="O-METHYLTRANSFERASE CICE"/>
    <property type="match status" value="1"/>
</dbReference>
<keyword evidence="2" id="KW-0808">Transferase</keyword>
<dbReference type="PANTHER" id="PTHR43712">
    <property type="entry name" value="PUTATIVE (AFU_ORTHOLOGUE AFUA_4G14580)-RELATED"/>
    <property type="match status" value="1"/>
</dbReference>
<name>A0A8J7WEA1_9RHOB</name>
<dbReference type="InterPro" id="IPR012967">
    <property type="entry name" value="COMT_dimerisation"/>
</dbReference>
<dbReference type="PROSITE" id="PS51683">
    <property type="entry name" value="SAM_OMT_II"/>
    <property type="match status" value="1"/>
</dbReference>
<proteinExistence type="predicted"/>
<keyword evidence="3" id="KW-0949">S-adenosyl-L-methionine</keyword>
<dbReference type="InterPro" id="IPR036390">
    <property type="entry name" value="WH_DNA-bd_sf"/>
</dbReference>
<reference evidence="6" key="1">
    <citation type="submission" date="2021-04" db="EMBL/GenBank/DDBJ databases">
        <authorList>
            <person name="Yoon J."/>
        </authorList>
    </citation>
    <scope>NUCLEOTIDE SEQUENCE</scope>
    <source>
        <strain evidence="6">KMU-90</strain>
    </source>
</reference>
<dbReference type="GO" id="GO:0008171">
    <property type="term" value="F:O-methyltransferase activity"/>
    <property type="evidence" value="ECO:0007669"/>
    <property type="project" value="InterPro"/>
</dbReference>
<dbReference type="Proteomes" id="UP000681356">
    <property type="component" value="Unassembled WGS sequence"/>
</dbReference>
<evidence type="ECO:0000259" key="4">
    <source>
        <dbReference type="Pfam" id="PF00891"/>
    </source>
</evidence>
<evidence type="ECO:0000256" key="1">
    <source>
        <dbReference type="ARBA" id="ARBA00022603"/>
    </source>
</evidence>
<dbReference type="AlphaFoldDB" id="A0A8J7WEA1"/>
<protein>
    <submittedName>
        <fullName evidence="6">Methyltransferase domain-containing protein</fullName>
    </submittedName>
</protein>
<dbReference type="GO" id="GO:0032259">
    <property type="term" value="P:methylation"/>
    <property type="evidence" value="ECO:0007669"/>
    <property type="project" value="UniProtKB-KW"/>
</dbReference>
<comment type="caution">
    <text evidence="6">The sequence shown here is derived from an EMBL/GenBank/DDBJ whole genome shotgun (WGS) entry which is preliminary data.</text>
</comment>
<keyword evidence="1 6" id="KW-0489">Methyltransferase</keyword>
<organism evidence="6 7">
    <name type="scientific">Thetidibacter halocola</name>
    <dbReference type="NCBI Taxonomy" id="2827239"/>
    <lineage>
        <taxon>Bacteria</taxon>
        <taxon>Pseudomonadati</taxon>
        <taxon>Pseudomonadota</taxon>
        <taxon>Alphaproteobacteria</taxon>
        <taxon>Rhodobacterales</taxon>
        <taxon>Roseobacteraceae</taxon>
        <taxon>Thetidibacter</taxon>
    </lineage>
</organism>
<sequence>MALAADGSDQARRHRPGLRTRLARIAASPGFQRWAAGFPFARRIARKEGEALFDLVQGFVASQVLFAVVELRLLHRLVDGPLTVGQLAQGTGITPDRMARLAQAAAALGLFRRSGEGYGITRKGAALLGVPGLEQMIRHHDVLYRDLSDPVAFLRGEVQTELADFWPYVFGAGGASDPQVTATYSDLMAQSQGLVAQDTLRAVSLKDVSHLVDIGGGSGAFAEAAALSAPDLRVTLFDLPPVMEAAGRRLETSPARGRIALHPGSFRDDPLPEGADAMALIRVLYDHQDDTVRTLFRRVRDALPPGGRLVVSEPMSGGSRPEPAGDVYFAFYCMAMRTGTVRSQARIAALLVEAGFEQIDCPRSARPFVTSVVTARRGPE</sequence>
<dbReference type="Gene3D" id="3.40.50.150">
    <property type="entry name" value="Vaccinia Virus protein VP39"/>
    <property type="match status" value="1"/>
</dbReference>
<evidence type="ECO:0000259" key="5">
    <source>
        <dbReference type="Pfam" id="PF08100"/>
    </source>
</evidence>
<accession>A0A8J7WEA1</accession>
<evidence type="ECO:0000313" key="7">
    <source>
        <dbReference type="Proteomes" id="UP000681356"/>
    </source>
</evidence>
<gene>
    <name evidence="6" type="ORF">KB874_05555</name>
</gene>
<evidence type="ECO:0000256" key="3">
    <source>
        <dbReference type="ARBA" id="ARBA00022691"/>
    </source>
</evidence>
<dbReference type="InterPro" id="IPR001077">
    <property type="entry name" value="COMT_C"/>
</dbReference>
<dbReference type="RefSeq" id="WP_212535564.1">
    <property type="nucleotide sequence ID" value="NZ_JAGTUU010000002.1"/>
</dbReference>
<dbReference type="Pfam" id="PF08100">
    <property type="entry name" value="Dimerisation"/>
    <property type="match status" value="1"/>
</dbReference>
<dbReference type="EMBL" id="JAGTUU010000002">
    <property type="protein sequence ID" value="MBS0123594.1"/>
    <property type="molecule type" value="Genomic_DNA"/>
</dbReference>
<dbReference type="InterPro" id="IPR016461">
    <property type="entry name" value="COMT-like"/>
</dbReference>
<dbReference type="SUPFAM" id="SSF53335">
    <property type="entry name" value="S-adenosyl-L-methionine-dependent methyltransferases"/>
    <property type="match status" value="1"/>
</dbReference>
<dbReference type="InterPro" id="IPR036388">
    <property type="entry name" value="WH-like_DNA-bd_sf"/>
</dbReference>
<evidence type="ECO:0000313" key="6">
    <source>
        <dbReference type="EMBL" id="MBS0123594.1"/>
    </source>
</evidence>
<dbReference type="SUPFAM" id="SSF46785">
    <property type="entry name" value="Winged helix' DNA-binding domain"/>
    <property type="match status" value="1"/>
</dbReference>
<keyword evidence="7" id="KW-1185">Reference proteome</keyword>